<accession>A0A9P8NZV4</accession>
<dbReference type="SUPFAM" id="SSF51430">
    <property type="entry name" value="NAD(P)-linked oxidoreductase"/>
    <property type="match status" value="1"/>
</dbReference>
<evidence type="ECO:0000313" key="3">
    <source>
        <dbReference type="EMBL" id="KAH3662514.1"/>
    </source>
</evidence>
<dbReference type="GO" id="GO:0016491">
    <property type="term" value="F:oxidoreductase activity"/>
    <property type="evidence" value="ECO:0007669"/>
    <property type="project" value="UniProtKB-KW"/>
</dbReference>
<dbReference type="Gene3D" id="3.20.20.100">
    <property type="entry name" value="NADP-dependent oxidoreductase domain"/>
    <property type="match status" value="1"/>
</dbReference>
<dbReference type="GO" id="GO:0005737">
    <property type="term" value="C:cytoplasm"/>
    <property type="evidence" value="ECO:0007669"/>
    <property type="project" value="TreeGrafter"/>
</dbReference>
<reference evidence="3" key="2">
    <citation type="submission" date="2021-01" db="EMBL/GenBank/DDBJ databases">
        <authorList>
            <person name="Schikora-Tamarit M.A."/>
        </authorList>
    </citation>
    <scope>NUCLEOTIDE SEQUENCE</scope>
    <source>
        <strain evidence="3">CBS6075</strain>
    </source>
</reference>
<dbReference type="RefSeq" id="XP_046059603.1">
    <property type="nucleotide sequence ID" value="XM_046206982.1"/>
</dbReference>
<reference evidence="3" key="1">
    <citation type="journal article" date="2021" name="Open Biol.">
        <title>Shared evolutionary footprints suggest mitochondrial oxidative damage underlies multiple complex I losses in fungi.</title>
        <authorList>
            <person name="Schikora-Tamarit M.A."/>
            <person name="Marcet-Houben M."/>
            <person name="Nosek J."/>
            <person name="Gabaldon T."/>
        </authorList>
    </citation>
    <scope>NUCLEOTIDE SEQUENCE</scope>
    <source>
        <strain evidence="3">CBS6075</strain>
    </source>
</reference>
<keyword evidence="4" id="KW-1185">Reference proteome</keyword>
<comment type="caution">
    <text evidence="3">The sequence shown here is derived from an EMBL/GenBank/DDBJ whole genome shotgun (WGS) entry which is preliminary data.</text>
</comment>
<dbReference type="AlphaFoldDB" id="A0A9P8NZV4"/>
<name>A0A9P8NZV4_9ASCO</name>
<dbReference type="CDD" id="cd19077">
    <property type="entry name" value="AKR_AKR8A1-2"/>
    <property type="match status" value="1"/>
</dbReference>
<evidence type="ECO:0000313" key="4">
    <source>
        <dbReference type="Proteomes" id="UP000769157"/>
    </source>
</evidence>
<dbReference type="PANTHER" id="PTHR43625:SF78">
    <property type="entry name" value="PYRIDOXAL REDUCTASE-RELATED"/>
    <property type="match status" value="1"/>
</dbReference>
<dbReference type="PANTHER" id="PTHR43625">
    <property type="entry name" value="AFLATOXIN B1 ALDEHYDE REDUCTASE"/>
    <property type="match status" value="1"/>
</dbReference>
<dbReference type="InterPro" id="IPR036812">
    <property type="entry name" value="NAD(P)_OxRdtase_dom_sf"/>
</dbReference>
<proteinExistence type="predicted"/>
<protein>
    <recommendedName>
        <fullName evidence="2">NADP-dependent oxidoreductase domain-containing protein</fullName>
    </recommendedName>
</protein>
<gene>
    <name evidence="3" type="ORF">OGAPHI_005766</name>
</gene>
<dbReference type="GeneID" id="70237730"/>
<evidence type="ECO:0000259" key="2">
    <source>
        <dbReference type="Pfam" id="PF00248"/>
    </source>
</evidence>
<dbReference type="InterPro" id="IPR023210">
    <property type="entry name" value="NADP_OxRdtase_dom"/>
</dbReference>
<dbReference type="InterPro" id="IPR050791">
    <property type="entry name" value="Aldo-Keto_reductase"/>
</dbReference>
<dbReference type="OrthoDB" id="37537at2759"/>
<sequence>MSVLLKGETGYGLMSLTWRPTPVPREQAFATINNAISEGIEVFNSGEFYGNFPNDKHANLELLKAYFEEYPDSRSKMVISVKGCIDIPNPPDNSPENVAKSIRNIASYFPGKKFDIFEPARMDTKHAVEDVVKSIIPFVEDGTIRGISLSEVGADTIRRAAKVHPISCVEVEFSLWTRDILTNGVMDTCRELGIPVVAYSPLGRGYLTGQIKSVKDIPAGDIRHHLDRFASEEALARNMGMVKLVEQLAAQKKCTPAQIALAWVRKHSEFPEKYARVIPIPSSSTPERNHENNTLVKLTDGEFATLNEQLAKITVSGLRYNAHAEAFLEK</sequence>
<evidence type="ECO:0000256" key="1">
    <source>
        <dbReference type="ARBA" id="ARBA00023002"/>
    </source>
</evidence>
<dbReference type="Pfam" id="PF00248">
    <property type="entry name" value="Aldo_ket_red"/>
    <property type="match status" value="1"/>
</dbReference>
<feature type="domain" description="NADP-dependent oxidoreductase" evidence="2">
    <location>
        <begin position="10"/>
        <end position="308"/>
    </location>
</feature>
<dbReference type="Proteomes" id="UP000769157">
    <property type="component" value="Unassembled WGS sequence"/>
</dbReference>
<dbReference type="EMBL" id="JAEUBE010000378">
    <property type="protein sequence ID" value="KAH3662514.1"/>
    <property type="molecule type" value="Genomic_DNA"/>
</dbReference>
<keyword evidence="1" id="KW-0560">Oxidoreductase</keyword>
<organism evidence="3 4">
    <name type="scientific">Ogataea philodendri</name>
    <dbReference type="NCBI Taxonomy" id="1378263"/>
    <lineage>
        <taxon>Eukaryota</taxon>
        <taxon>Fungi</taxon>
        <taxon>Dikarya</taxon>
        <taxon>Ascomycota</taxon>
        <taxon>Saccharomycotina</taxon>
        <taxon>Pichiomycetes</taxon>
        <taxon>Pichiales</taxon>
        <taxon>Pichiaceae</taxon>
        <taxon>Ogataea</taxon>
    </lineage>
</organism>